<dbReference type="PRINTS" id="PR00038">
    <property type="entry name" value="HTHLUXR"/>
</dbReference>
<name>A0ABS8ZA13_9PSEU</name>
<dbReference type="InterPro" id="IPR011990">
    <property type="entry name" value="TPR-like_helical_dom_sf"/>
</dbReference>
<dbReference type="Gene3D" id="1.10.10.10">
    <property type="entry name" value="Winged helix-like DNA-binding domain superfamily/Winged helix DNA-binding domain"/>
    <property type="match status" value="1"/>
</dbReference>
<sequence>MGELGIVGRAAELARINWLLDHTSTLVLEGPAGIGKTTVVAAAVAQARARGWTVLQCSPTPAETGYAYAGLSDLFTSLPEIPAVQRRAFEVATHRADAHEPVDPHVVAAATVSALRAYGPVLVVVDDVQWLDPETNAVLDFASRRLGGAPVALLVARRAARPGAPPWGPCSQLWLDGLSEGELHDVVYRQRGKSLPRPTVARLNAVCQGNPQMFLEMAGSDAIPASLLGLVPPRPSGDVLLTAAAMTSPTVEGLCAALDDDVAAELEAGELAGLIEIDGNDVRFVHPLFAEVIYGEAAAPRRRAVHRRLAEVSRDPRHLALGVIGPSEPVAQMLEDAGGVDMLRLSLAKTPSQGPRGRRVVSLAEALFSSGDLDAARELLEEEIPGLAGPLRARGLMVRGTIAWYQESSVVAAKLLESALDDADEELTGELHSRLSVFYENDRAEAHRHAEAAVATHPDAFANLSYIETQLGLPPRQVDNGTWHLAVDSTVDRARDWFTTRLASSRDVPSEADLLVRLGEVELIADNLVAARDYAKAAATAALQLGQPFADSALRLRALVDAYRGDLTAAKQVAEDGADRAEASGELAVAVEYLRVLAFIAASSGDPEAVVAYTGRSRRHLETMGIKEPIGRHDPAAERICALAELGRITEASAELAAFEQRYARFPRPWMEPVIARARATISGAALEVSPQWGQFEQARALVLRGRLLRRARQPGAAAAALTEAESILTSLNYLVWVEMARAELARVSRRRTAAAQLSETEQRVAELVVTGMTTKQVAATLFMSPRTVESHVARSYRKLGIHSRAELGRVIG</sequence>
<organism evidence="4 5">
    <name type="scientific">Kibdelosporangium philippinense</name>
    <dbReference type="NCBI Taxonomy" id="211113"/>
    <lineage>
        <taxon>Bacteria</taxon>
        <taxon>Bacillati</taxon>
        <taxon>Actinomycetota</taxon>
        <taxon>Actinomycetes</taxon>
        <taxon>Pseudonocardiales</taxon>
        <taxon>Pseudonocardiaceae</taxon>
        <taxon>Kibdelosporangium</taxon>
    </lineage>
</organism>
<dbReference type="PROSITE" id="PS00622">
    <property type="entry name" value="HTH_LUXR_1"/>
    <property type="match status" value="1"/>
</dbReference>
<dbReference type="InterPro" id="IPR041664">
    <property type="entry name" value="AAA_16"/>
</dbReference>
<dbReference type="Pfam" id="PF00196">
    <property type="entry name" value="GerE"/>
    <property type="match status" value="1"/>
</dbReference>
<dbReference type="SUPFAM" id="SSF52540">
    <property type="entry name" value="P-loop containing nucleoside triphosphate hydrolases"/>
    <property type="match status" value="1"/>
</dbReference>
<feature type="domain" description="HTH luxR-type" evidence="3">
    <location>
        <begin position="751"/>
        <end position="813"/>
    </location>
</feature>
<dbReference type="Pfam" id="PF13191">
    <property type="entry name" value="AAA_16"/>
    <property type="match status" value="1"/>
</dbReference>
<dbReference type="SMART" id="SM00421">
    <property type="entry name" value="HTH_LUXR"/>
    <property type="match status" value="1"/>
</dbReference>
<evidence type="ECO:0000259" key="3">
    <source>
        <dbReference type="PROSITE" id="PS50043"/>
    </source>
</evidence>
<dbReference type="PANTHER" id="PTHR16305">
    <property type="entry name" value="TESTICULAR SOLUBLE ADENYLYL CYCLASE"/>
    <property type="match status" value="1"/>
</dbReference>
<comment type="caution">
    <text evidence="4">The sequence shown here is derived from an EMBL/GenBank/DDBJ whole genome shotgun (WGS) entry which is preliminary data.</text>
</comment>
<dbReference type="Proteomes" id="UP001521150">
    <property type="component" value="Unassembled WGS sequence"/>
</dbReference>
<dbReference type="Gene3D" id="3.40.50.300">
    <property type="entry name" value="P-loop containing nucleotide triphosphate hydrolases"/>
    <property type="match status" value="1"/>
</dbReference>
<dbReference type="CDD" id="cd06170">
    <property type="entry name" value="LuxR_C_like"/>
    <property type="match status" value="1"/>
</dbReference>
<dbReference type="InterPro" id="IPR036388">
    <property type="entry name" value="WH-like_DNA-bd_sf"/>
</dbReference>
<keyword evidence="1" id="KW-0547">Nucleotide-binding</keyword>
<dbReference type="SUPFAM" id="SSF46894">
    <property type="entry name" value="C-terminal effector domain of the bipartite response regulators"/>
    <property type="match status" value="1"/>
</dbReference>
<dbReference type="PROSITE" id="PS50043">
    <property type="entry name" value="HTH_LUXR_2"/>
    <property type="match status" value="1"/>
</dbReference>
<dbReference type="InterPro" id="IPR000792">
    <property type="entry name" value="Tscrpt_reg_LuxR_C"/>
</dbReference>
<dbReference type="InterPro" id="IPR016032">
    <property type="entry name" value="Sig_transdc_resp-reg_C-effctor"/>
</dbReference>
<evidence type="ECO:0000256" key="2">
    <source>
        <dbReference type="ARBA" id="ARBA00022840"/>
    </source>
</evidence>
<keyword evidence="5" id="KW-1185">Reference proteome</keyword>
<protein>
    <submittedName>
        <fullName evidence="4">LuxR family transcriptional regulator</fullName>
    </submittedName>
</protein>
<proteinExistence type="predicted"/>
<dbReference type="InterPro" id="IPR027417">
    <property type="entry name" value="P-loop_NTPase"/>
</dbReference>
<dbReference type="PANTHER" id="PTHR16305:SF35">
    <property type="entry name" value="TRANSCRIPTIONAL ACTIVATOR DOMAIN"/>
    <property type="match status" value="1"/>
</dbReference>
<evidence type="ECO:0000313" key="4">
    <source>
        <dbReference type="EMBL" id="MCE7004267.1"/>
    </source>
</evidence>
<reference evidence="4 5" key="1">
    <citation type="submission" date="2021-12" db="EMBL/GenBank/DDBJ databases">
        <title>Genome sequence of Kibdelosporangium philippinense ATCC 49844.</title>
        <authorList>
            <person name="Fedorov E.A."/>
            <person name="Omeragic M."/>
            <person name="Shalygina K.F."/>
            <person name="Maclea K.S."/>
        </authorList>
    </citation>
    <scope>NUCLEOTIDE SEQUENCE [LARGE SCALE GENOMIC DNA]</scope>
    <source>
        <strain evidence="4 5">ATCC 49844</strain>
    </source>
</reference>
<keyword evidence="2" id="KW-0067">ATP-binding</keyword>
<dbReference type="RefSeq" id="WP_233725797.1">
    <property type="nucleotide sequence ID" value="NZ_JAJVCN010000001.1"/>
</dbReference>
<evidence type="ECO:0000313" key="5">
    <source>
        <dbReference type="Proteomes" id="UP001521150"/>
    </source>
</evidence>
<dbReference type="Gene3D" id="1.25.40.10">
    <property type="entry name" value="Tetratricopeptide repeat domain"/>
    <property type="match status" value="1"/>
</dbReference>
<evidence type="ECO:0000256" key="1">
    <source>
        <dbReference type="ARBA" id="ARBA00022741"/>
    </source>
</evidence>
<gene>
    <name evidence="4" type="ORF">LWC34_15690</name>
</gene>
<dbReference type="EMBL" id="JAJVCN010000001">
    <property type="protein sequence ID" value="MCE7004267.1"/>
    <property type="molecule type" value="Genomic_DNA"/>
</dbReference>
<accession>A0ABS8ZA13</accession>